<keyword evidence="2" id="KW-0175">Coiled coil</keyword>
<reference evidence="5" key="1">
    <citation type="submission" date="2021-01" db="EMBL/GenBank/DDBJ databases">
        <authorList>
            <person name="Corre E."/>
            <person name="Pelletier E."/>
            <person name="Niang G."/>
            <person name="Scheremetjew M."/>
            <person name="Finn R."/>
            <person name="Kale V."/>
            <person name="Holt S."/>
            <person name="Cochrane G."/>
            <person name="Meng A."/>
            <person name="Brown T."/>
            <person name="Cohen L."/>
        </authorList>
    </citation>
    <scope>NUCLEOTIDE SEQUENCE</scope>
    <source>
        <strain evidence="5">CT5</strain>
    </source>
</reference>
<dbReference type="Gene3D" id="1.10.357.70">
    <property type="entry name" value="Exocyst complex component Sec6, C-terminal domain"/>
    <property type="match status" value="1"/>
</dbReference>
<sequence length="509" mass="59727">MLTEPLYKNKDLTTEEINAAFDQRVIQKHFGKIIAKIIERISEETWLEVGKLYDSSFIDLNLQNVLNKSFQIFEDRINEMSKQTSREAWKGFMNRTVISYVQVLFNSFAKIKKQKNFSAIDQIQKDYDLIEEMFSEYMTKRILRPSLEILGDIKNFFETTVDFLTISIGKMRKDHGPAFNITTVKALLSLRTDLQKSEKNKVLALSKELLDEYKDEGVIKNSGIFNNVDIASAAQEFNNEMKEASNKAEGEGSSQVSSEEEEEEIDIGDFLKQGGIELDELDEKQEEELRRSRKLTKRKKKKEDKKIVGREDMEGWLFKSNEDLSTNKGIFDKVLNTVTDTISIVADNVNRQRTKRYFRIKKGHLYWYTKEDSDKAQNDVDIKKIEQLELNKDNPKMIFLVAQNKLYKLESSNKDYVLEWYKSLCLVRSKSEEYLDLNRYVDSQVFEKLSGKSIFRDFEIMLKENAKAIEEQKRKKEEEEKRIRDAEIEKEVKQEIEAKKKKEFKVASK</sequence>
<evidence type="ECO:0000256" key="1">
    <source>
        <dbReference type="ARBA" id="ARBA00009447"/>
    </source>
</evidence>
<name>A0A7S3KKK7_EUPCR</name>
<dbReference type="Pfam" id="PF06046">
    <property type="entry name" value="Sec6"/>
    <property type="match status" value="1"/>
</dbReference>
<dbReference type="SUPFAM" id="SSF50729">
    <property type="entry name" value="PH domain-like"/>
    <property type="match status" value="1"/>
</dbReference>
<dbReference type="GO" id="GO:0006887">
    <property type="term" value="P:exocytosis"/>
    <property type="evidence" value="ECO:0007669"/>
    <property type="project" value="InterPro"/>
</dbReference>
<comment type="similarity">
    <text evidence="1">Belongs to the SEC6 family.</text>
</comment>
<dbReference type="SMART" id="SM00233">
    <property type="entry name" value="PH"/>
    <property type="match status" value="1"/>
</dbReference>
<dbReference type="AlphaFoldDB" id="A0A7S3KKK7"/>
<dbReference type="Pfam" id="PF00169">
    <property type="entry name" value="PH"/>
    <property type="match status" value="1"/>
</dbReference>
<dbReference type="InterPro" id="IPR001849">
    <property type="entry name" value="PH_domain"/>
</dbReference>
<protein>
    <recommendedName>
        <fullName evidence="4">PH domain-containing protein</fullName>
    </recommendedName>
</protein>
<feature type="compositionally biased region" description="Basic and acidic residues" evidence="3">
    <location>
        <begin position="241"/>
        <end position="250"/>
    </location>
</feature>
<dbReference type="InterPro" id="IPR011993">
    <property type="entry name" value="PH-like_dom_sf"/>
</dbReference>
<evidence type="ECO:0000259" key="4">
    <source>
        <dbReference type="PROSITE" id="PS50003"/>
    </source>
</evidence>
<evidence type="ECO:0000256" key="2">
    <source>
        <dbReference type="SAM" id="Coils"/>
    </source>
</evidence>
<organism evidence="5">
    <name type="scientific">Euplotes crassus</name>
    <dbReference type="NCBI Taxonomy" id="5936"/>
    <lineage>
        <taxon>Eukaryota</taxon>
        <taxon>Sar</taxon>
        <taxon>Alveolata</taxon>
        <taxon>Ciliophora</taxon>
        <taxon>Intramacronucleata</taxon>
        <taxon>Spirotrichea</taxon>
        <taxon>Hypotrichia</taxon>
        <taxon>Euplotida</taxon>
        <taxon>Euplotidae</taxon>
        <taxon>Moneuplotes</taxon>
    </lineage>
</organism>
<dbReference type="EMBL" id="HBIK01024608">
    <property type="protein sequence ID" value="CAE0386422.1"/>
    <property type="molecule type" value="Transcribed_RNA"/>
</dbReference>
<proteinExistence type="inferred from homology"/>
<dbReference type="Gene3D" id="2.30.29.30">
    <property type="entry name" value="Pleckstrin-homology domain (PH domain)/Phosphotyrosine-binding domain (PTB)"/>
    <property type="match status" value="1"/>
</dbReference>
<evidence type="ECO:0000313" key="5">
    <source>
        <dbReference type="EMBL" id="CAE0386422.1"/>
    </source>
</evidence>
<feature type="coiled-coil region" evidence="2">
    <location>
        <begin position="459"/>
        <end position="496"/>
    </location>
</feature>
<feature type="region of interest" description="Disordered" evidence="3">
    <location>
        <begin position="241"/>
        <end position="265"/>
    </location>
</feature>
<gene>
    <name evidence="5" type="ORF">ECRA1380_LOCUS11386</name>
</gene>
<dbReference type="InterPro" id="IPR010326">
    <property type="entry name" value="EXOC3/Sec6"/>
</dbReference>
<feature type="domain" description="PH" evidence="4">
    <location>
        <begin position="310"/>
        <end position="429"/>
    </location>
</feature>
<accession>A0A7S3KKK7</accession>
<dbReference type="GO" id="GO:0000145">
    <property type="term" value="C:exocyst"/>
    <property type="evidence" value="ECO:0007669"/>
    <property type="project" value="InterPro"/>
</dbReference>
<dbReference type="PROSITE" id="PS50003">
    <property type="entry name" value="PH_DOMAIN"/>
    <property type="match status" value="1"/>
</dbReference>
<dbReference type="InterPro" id="IPR042532">
    <property type="entry name" value="EXOC3/Sec6_C"/>
</dbReference>
<evidence type="ECO:0000256" key="3">
    <source>
        <dbReference type="SAM" id="MobiDB-lite"/>
    </source>
</evidence>